<organism evidence="3 4">
    <name type="scientific">Litoribacillus peritrichatus</name>
    <dbReference type="NCBI Taxonomy" id="718191"/>
    <lineage>
        <taxon>Bacteria</taxon>
        <taxon>Pseudomonadati</taxon>
        <taxon>Pseudomonadota</taxon>
        <taxon>Gammaproteobacteria</taxon>
        <taxon>Oceanospirillales</taxon>
        <taxon>Oceanospirillaceae</taxon>
        <taxon>Litoribacillus</taxon>
    </lineage>
</organism>
<comment type="caution">
    <text evidence="3">The sequence shown here is derived from an EMBL/GenBank/DDBJ whole genome shotgun (WGS) entry which is preliminary data.</text>
</comment>
<dbReference type="EMBL" id="BAABBN010000007">
    <property type="protein sequence ID" value="GAA3929082.1"/>
    <property type="molecule type" value="Genomic_DNA"/>
</dbReference>
<keyword evidence="4" id="KW-1185">Reference proteome</keyword>
<feature type="domain" description="EfeO-type cupredoxin-like" evidence="2">
    <location>
        <begin position="12"/>
        <end position="114"/>
    </location>
</feature>
<evidence type="ECO:0000313" key="3">
    <source>
        <dbReference type="EMBL" id="GAA3929082.1"/>
    </source>
</evidence>
<protein>
    <submittedName>
        <fullName evidence="3">Cupredoxin domain-containing protein</fullName>
    </submittedName>
</protein>
<feature type="transmembrane region" description="Helical" evidence="1">
    <location>
        <begin position="5"/>
        <end position="22"/>
    </location>
</feature>
<proteinExistence type="predicted"/>
<dbReference type="Proteomes" id="UP001501565">
    <property type="component" value="Unassembled WGS sequence"/>
</dbReference>
<accession>A0ABP7MT03</accession>
<evidence type="ECO:0000256" key="1">
    <source>
        <dbReference type="SAM" id="Phobius"/>
    </source>
</evidence>
<name>A0ABP7MT03_9GAMM</name>
<sequence>MLIINIICIALIVFIIWWFWIYKPNETILENHGQAVKVANGIYQPSFIKIPAHTEITLAFIREDESPCAEMLQFPELEINETLPLNKIVKIKIPALKEGVYDFHCQMKMYKGQLRVEK</sequence>
<dbReference type="RefSeq" id="WP_344799071.1">
    <property type="nucleotide sequence ID" value="NZ_BAABBN010000007.1"/>
</dbReference>
<dbReference type="Gene3D" id="2.60.40.420">
    <property type="entry name" value="Cupredoxins - blue copper proteins"/>
    <property type="match status" value="1"/>
</dbReference>
<evidence type="ECO:0000259" key="2">
    <source>
        <dbReference type="Pfam" id="PF13473"/>
    </source>
</evidence>
<keyword evidence="1" id="KW-1133">Transmembrane helix</keyword>
<dbReference type="SUPFAM" id="SSF49503">
    <property type="entry name" value="Cupredoxins"/>
    <property type="match status" value="1"/>
</dbReference>
<evidence type="ECO:0000313" key="4">
    <source>
        <dbReference type="Proteomes" id="UP001501565"/>
    </source>
</evidence>
<dbReference type="InterPro" id="IPR008972">
    <property type="entry name" value="Cupredoxin"/>
</dbReference>
<keyword evidence="1" id="KW-0812">Transmembrane</keyword>
<dbReference type="InterPro" id="IPR028096">
    <property type="entry name" value="EfeO_Cupredoxin"/>
</dbReference>
<dbReference type="Pfam" id="PF13473">
    <property type="entry name" value="Cupredoxin_1"/>
    <property type="match status" value="1"/>
</dbReference>
<gene>
    <name evidence="3" type="ORF">GCM10022277_27000</name>
</gene>
<reference evidence="4" key="1">
    <citation type="journal article" date="2019" name="Int. J. Syst. Evol. Microbiol.">
        <title>The Global Catalogue of Microorganisms (GCM) 10K type strain sequencing project: providing services to taxonomists for standard genome sequencing and annotation.</title>
        <authorList>
            <consortium name="The Broad Institute Genomics Platform"/>
            <consortium name="The Broad Institute Genome Sequencing Center for Infectious Disease"/>
            <person name="Wu L."/>
            <person name="Ma J."/>
        </authorList>
    </citation>
    <scope>NUCLEOTIDE SEQUENCE [LARGE SCALE GENOMIC DNA]</scope>
    <source>
        <strain evidence="4">JCM 17551</strain>
    </source>
</reference>
<keyword evidence="1" id="KW-0472">Membrane</keyword>